<comment type="caution">
    <text evidence="1">The sequence shown here is derived from an EMBL/GenBank/DDBJ whole genome shotgun (WGS) entry which is preliminary data.</text>
</comment>
<evidence type="ECO:0000313" key="2">
    <source>
        <dbReference type="Proteomes" id="UP001062846"/>
    </source>
</evidence>
<keyword evidence="2" id="KW-1185">Reference proteome</keyword>
<name>A0ACC0PWX1_RHOML</name>
<sequence length="527" mass="60174">MPDLGILFNSPPLTLPLTPTIKPVSDQRDSSSPLTPKPVKTLVIEGDCDLPLPVSNGNDVRVLRKTRGGGKMTVENNNKCLDDFGKAWAENKVESGVAERKWFLPFLVGAPRLVECWVCQLSIHPGEEVLCSVNGCQAVFHSSCAREKCWSSSLKRVTCLQHACYLCKQKSFWRCVRCMVASHDKCAAFPEGVIHLNNQPGRAVCWRHPDDWRLEKEIFYRLPLPYIEEEFKIDFTWRDAMETRLEPPPYVHIRRNVYLIKKKRNDVDGDIGCTNCNSTQCSEDCVCRRVHGGPDPSQGTSTPSHFFWVIESLMSYFISNRVQCISCSKACRCSEMCTNRPFRKEKKVKIVKTEYCGWGVEAGECINQGDFVIEYIGEVIDDAMCEQRLWDMKYRGVQNFYMCEIRKDFTIDATFKGNSSRFLNHSCDPNCKLEKWQVEGETRVGVFAGRSIKIGEPLTYDYRFVQFGPEVICHCAAPNCQGFLGTKRKIDKINICWGSKRRRTPIITCLLRNQQTAIPESNLFQEA</sequence>
<dbReference type="EMBL" id="CM046388">
    <property type="protein sequence ID" value="KAI8570232.1"/>
    <property type="molecule type" value="Genomic_DNA"/>
</dbReference>
<dbReference type="Proteomes" id="UP001062846">
    <property type="component" value="Chromosome 1"/>
</dbReference>
<organism evidence="1 2">
    <name type="scientific">Rhododendron molle</name>
    <name type="common">Chinese azalea</name>
    <name type="synonym">Azalea mollis</name>
    <dbReference type="NCBI Taxonomy" id="49168"/>
    <lineage>
        <taxon>Eukaryota</taxon>
        <taxon>Viridiplantae</taxon>
        <taxon>Streptophyta</taxon>
        <taxon>Embryophyta</taxon>
        <taxon>Tracheophyta</taxon>
        <taxon>Spermatophyta</taxon>
        <taxon>Magnoliopsida</taxon>
        <taxon>eudicotyledons</taxon>
        <taxon>Gunneridae</taxon>
        <taxon>Pentapetalae</taxon>
        <taxon>asterids</taxon>
        <taxon>Ericales</taxon>
        <taxon>Ericaceae</taxon>
        <taxon>Ericoideae</taxon>
        <taxon>Rhodoreae</taxon>
        <taxon>Rhododendron</taxon>
    </lineage>
</organism>
<gene>
    <name evidence="1" type="ORF">RHMOL_Rhmol01G0018200</name>
</gene>
<evidence type="ECO:0000313" key="1">
    <source>
        <dbReference type="EMBL" id="KAI8570232.1"/>
    </source>
</evidence>
<proteinExistence type="predicted"/>
<accession>A0ACC0PWX1</accession>
<protein>
    <submittedName>
        <fullName evidence="1">Uncharacterized protein</fullName>
    </submittedName>
</protein>
<reference evidence="1" key="1">
    <citation type="submission" date="2022-02" db="EMBL/GenBank/DDBJ databases">
        <title>Plant Genome Project.</title>
        <authorList>
            <person name="Zhang R.-G."/>
        </authorList>
    </citation>
    <scope>NUCLEOTIDE SEQUENCE</scope>
    <source>
        <strain evidence="1">AT1</strain>
    </source>
</reference>